<evidence type="ECO:0000313" key="2">
    <source>
        <dbReference type="Proteomes" id="UP000005238"/>
    </source>
</evidence>
<dbReference type="VEuPathDB" id="FungiDB:KRP23_8308"/>
<dbReference type="Proteomes" id="UP000005238">
    <property type="component" value="Unassembled WGS sequence"/>
</dbReference>
<dbReference type="AlphaFoldDB" id="H3H2U7"/>
<dbReference type="InterPro" id="IPR033379">
    <property type="entry name" value="Acid_Pase_AS"/>
</dbReference>
<dbReference type="InParanoid" id="H3H2U7"/>
<name>H3H2U7_PHYRM</name>
<dbReference type="Gene3D" id="3.40.50.1240">
    <property type="entry name" value="Phosphoglycerate mutase-like"/>
    <property type="match status" value="1"/>
</dbReference>
<dbReference type="SUPFAM" id="SSF53254">
    <property type="entry name" value="Phosphoglycerate mutase-like"/>
    <property type="match status" value="1"/>
</dbReference>
<organism evidence="1 2">
    <name type="scientific">Phytophthora ramorum</name>
    <name type="common">Sudden oak death agent</name>
    <dbReference type="NCBI Taxonomy" id="164328"/>
    <lineage>
        <taxon>Eukaryota</taxon>
        <taxon>Sar</taxon>
        <taxon>Stramenopiles</taxon>
        <taxon>Oomycota</taxon>
        <taxon>Peronosporomycetes</taxon>
        <taxon>Peronosporales</taxon>
        <taxon>Peronosporaceae</taxon>
        <taxon>Phytophthora</taxon>
    </lineage>
</organism>
<dbReference type="STRING" id="164328.H3H2U7"/>
<sequence>MSQEGVIQTARGDNVQADDVYVLRSSVPRTIESVLCLLRGFLEKQKCSRRQSQVGYGSDCTIARTCYGALKDCVKEVYDFVKSVVDNKQPAKLSFFSAHDNSMAALLNALQIDVESQIP</sequence>
<dbReference type="PROSITE" id="PS00778">
    <property type="entry name" value="HIS_ACID_PHOSPHAT_2"/>
    <property type="match status" value="1"/>
</dbReference>
<evidence type="ECO:0000313" key="1">
    <source>
        <dbReference type="EnsemblProtists" id="Phyra84747"/>
    </source>
</evidence>
<dbReference type="EMBL" id="DS566120">
    <property type="status" value="NOT_ANNOTATED_CDS"/>
    <property type="molecule type" value="Genomic_DNA"/>
</dbReference>
<reference evidence="2" key="1">
    <citation type="journal article" date="2006" name="Science">
        <title>Phytophthora genome sequences uncover evolutionary origins and mechanisms of pathogenesis.</title>
        <authorList>
            <person name="Tyler B.M."/>
            <person name="Tripathy S."/>
            <person name="Zhang X."/>
            <person name="Dehal P."/>
            <person name="Jiang R.H."/>
            <person name="Aerts A."/>
            <person name="Arredondo F.D."/>
            <person name="Baxter L."/>
            <person name="Bensasson D."/>
            <person name="Beynon J.L."/>
            <person name="Chapman J."/>
            <person name="Damasceno C.M."/>
            <person name="Dorrance A.E."/>
            <person name="Dou D."/>
            <person name="Dickerman A.W."/>
            <person name="Dubchak I.L."/>
            <person name="Garbelotto M."/>
            <person name="Gijzen M."/>
            <person name="Gordon S.G."/>
            <person name="Govers F."/>
            <person name="Grunwald N.J."/>
            <person name="Huang W."/>
            <person name="Ivors K.L."/>
            <person name="Jones R.W."/>
            <person name="Kamoun S."/>
            <person name="Krampis K."/>
            <person name="Lamour K.H."/>
            <person name="Lee M.K."/>
            <person name="McDonald W.H."/>
            <person name="Medina M."/>
            <person name="Meijer H.J."/>
            <person name="Nordberg E.K."/>
            <person name="Maclean D.J."/>
            <person name="Ospina-Giraldo M.D."/>
            <person name="Morris P.F."/>
            <person name="Phuntumart V."/>
            <person name="Putnam N.H."/>
            <person name="Rash S."/>
            <person name="Rose J.K."/>
            <person name="Sakihama Y."/>
            <person name="Salamov A.A."/>
            <person name="Savidor A."/>
            <person name="Scheuring C.F."/>
            <person name="Smith B.M."/>
            <person name="Sobral B.W."/>
            <person name="Terry A."/>
            <person name="Torto-Alalibo T.A."/>
            <person name="Win J."/>
            <person name="Xu Z."/>
            <person name="Zhang H."/>
            <person name="Grigoriev I.V."/>
            <person name="Rokhsar D.S."/>
            <person name="Boore J.L."/>
        </authorList>
    </citation>
    <scope>NUCLEOTIDE SEQUENCE [LARGE SCALE GENOMIC DNA]</scope>
    <source>
        <strain evidence="2">Pr102</strain>
    </source>
</reference>
<reference evidence="1" key="2">
    <citation type="submission" date="2015-06" db="UniProtKB">
        <authorList>
            <consortium name="EnsemblProtists"/>
        </authorList>
    </citation>
    <scope>IDENTIFICATION</scope>
    <source>
        <strain evidence="1">Pr102</strain>
    </source>
</reference>
<dbReference type="InterPro" id="IPR029033">
    <property type="entry name" value="His_PPase_superfam"/>
</dbReference>
<dbReference type="EnsemblProtists" id="Phyra84747">
    <property type="protein sequence ID" value="Phyra84747"/>
    <property type="gene ID" value="Phyra84747"/>
</dbReference>
<proteinExistence type="predicted"/>
<protein>
    <recommendedName>
        <fullName evidence="3">Histidine acid phosphatase</fullName>
    </recommendedName>
</protein>
<dbReference type="VEuPathDB" id="FungiDB:KRP23_2945"/>
<dbReference type="HOGENOM" id="CLU_2066093_0_0_1"/>
<evidence type="ECO:0008006" key="3">
    <source>
        <dbReference type="Google" id="ProtNLM"/>
    </source>
</evidence>
<dbReference type="GO" id="GO:0016791">
    <property type="term" value="F:phosphatase activity"/>
    <property type="evidence" value="ECO:0000318"/>
    <property type="project" value="GO_Central"/>
</dbReference>
<accession>H3H2U7</accession>
<keyword evidence="2" id="KW-1185">Reference proteome</keyword>